<evidence type="ECO:0000313" key="3">
    <source>
        <dbReference type="Proteomes" id="UP001629156"/>
    </source>
</evidence>
<dbReference type="PANTHER" id="PTHR40940:SF2">
    <property type="entry name" value="BATD"/>
    <property type="match status" value="1"/>
</dbReference>
<comment type="caution">
    <text evidence="2">The sequence shown here is derived from an EMBL/GenBank/DDBJ whole genome shotgun (WGS) entry which is preliminary data.</text>
</comment>
<evidence type="ECO:0000256" key="1">
    <source>
        <dbReference type="SAM" id="Phobius"/>
    </source>
</evidence>
<gene>
    <name evidence="2" type="ORF">ABS766_13425</name>
</gene>
<organism evidence="2 3">
    <name type="scientific">Flavobacterium rhizosphaerae</name>
    <dbReference type="NCBI Taxonomy" id="3163298"/>
    <lineage>
        <taxon>Bacteria</taxon>
        <taxon>Pseudomonadati</taxon>
        <taxon>Bacteroidota</taxon>
        <taxon>Flavobacteriia</taxon>
        <taxon>Flavobacteriales</taxon>
        <taxon>Flavobacteriaceae</taxon>
        <taxon>Flavobacterium</taxon>
    </lineage>
</organism>
<keyword evidence="1" id="KW-0812">Transmembrane</keyword>
<accession>A0ABW8YZ00</accession>
<dbReference type="EMBL" id="JBELPZ010000016">
    <property type="protein sequence ID" value="MFL9845423.1"/>
    <property type="molecule type" value="Genomic_DNA"/>
</dbReference>
<dbReference type="PANTHER" id="PTHR40940">
    <property type="entry name" value="PROTEIN BATD-RELATED"/>
    <property type="match status" value="1"/>
</dbReference>
<dbReference type="Proteomes" id="UP001629156">
    <property type="component" value="Unassembled WGS sequence"/>
</dbReference>
<proteinExistence type="predicted"/>
<reference evidence="2 3" key="1">
    <citation type="submission" date="2024-06" db="EMBL/GenBank/DDBJ databases">
        <authorList>
            <person name="Kaempfer P."/>
            <person name="Viver T."/>
        </authorList>
    </citation>
    <scope>NUCLEOTIDE SEQUENCE [LARGE SCALE GENOMIC DNA]</scope>
    <source>
        <strain evidence="2 3">ST-119</strain>
    </source>
</reference>
<keyword evidence="1" id="KW-0472">Membrane</keyword>
<keyword evidence="3" id="KW-1185">Reference proteome</keyword>
<name>A0ABW8YZ00_9FLAO</name>
<dbReference type="InterPro" id="IPR025738">
    <property type="entry name" value="BatD"/>
</dbReference>
<protein>
    <submittedName>
        <fullName evidence="2">BatD family protein</fullName>
    </submittedName>
</protein>
<dbReference type="Pfam" id="PF13584">
    <property type="entry name" value="BatD"/>
    <property type="match status" value="2"/>
</dbReference>
<feature type="transmembrane region" description="Helical" evidence="1">
    <location>
        <begin position="445"/>
        <end position="468"/>
    </location>
</feature>
<sequence length="592" mass="66058">MSKYLVILIVFVQGMFAQEVEFTAKPSRTSVGINERLRVEFSMNKDGDNFSPPSFDGFTANGPSQMISNSWVNGKRSFSKTYSYLLIPTKKGTFTIGQATIEIDGQTYKTSPFKVVVGDAVQQPNQQRNPYAYGNADSGDPNEGIHLVAEISNTSPYVNQPLNVVYKLYVSPNKSVSNFWEVESPQYNDFWSQIEIVDGNNMKVEQGTYKGEPYRYVVLRRTVLYPQKSGRLEIEPLVVKLVTEVPTGQRDFFGRPLTQQMETQATTGKNYVTVKALPDAGRPVDFTGAVGKFDFKVTPSKTTIDNGESIQLTVSVSGKGNLKLFTLPKPVVPSALEMYDPEHKEDVSVPLSGMQGSVTDTYTIVPTNKGKYPVKAMSFSWFDPSTGKYHTETADEIMIDVLKVPENAAVAANPQQGQKQQATSADQFRYIATSTSLKAMGRNDFFGSTLFYALLAAPFLLLPVVVLARRKKEAYDSDVEGNKIRQNNKLARKYLGQAKKQLGSKEPFYLALEKALHNFLKAKLSIETSEMSRDNIRELLLSRQADPDTVNDFSRIMDNCEFARYAPSSETAMQKDYNDAVAVITNLQKQMK</sequence>
<evidence type="ECO:0000313" key="2">
    <source>
        <dbReference type="EMBL" id="MFL9845423.1"/>
    </source>
</evidence>
<keyword evidence="1" id="KW-1133">Transmembrane helix</keyword>
<dbReference type="RefSeq" id="WP_408085703.1">
    <property type="nucleotide sequence ID" value="NZ_JBELPZ010000016.1"/>
</dbReference>